<sequence>SGGQTGVDRGALDVARDFNKLEINKYNTTINFSGWCPKGRKAEDGQIPMEYPLKETETEQYSERTELNVKDSEATLILLLEKNEIDRGTQYTIDKVKEFEKPYIIVYLSDNHQENVKRVLGWLNEHQINHLNVSGPRESNAEGIYNKA</sequence>
<evidence type="ECO:0000313" key="2">
    <source>
        <dbReference type="Proteomes" id="UP000789920"/>
    </source>
</evidence>
<keyword evidence="2" id="KW-1185">Reference proteome</keyword>
<evidence type="ECO:0000313" key="1">
    <source>
        <dbReference type="EMBL" id="CAG8711402.1"/>
    </source>
</evidence>
<protein>
    <submittedName>
        <fullName evidence="1">26156_t:CDS:1</fullName>
    </submittedName>
</protein>
<accession>A0ACA9PIL8</accession>
<gene>
    <name evidence="1" type="ORF">RPERSI_LOCUS10567</name>
</gene>
<dbReference type="EMBL" id="CAJVQC010021033">
    <property type="protein sequence ID" value="CAG8711402.1"/>
    <property type="molecule type" value="Genomic_DNA"/>
</dbReference>
<name>A0ACA9PIL8_9GLOM</name>
<proteinExistence type="predicted"/>
<comment type="caution">
    <text evidence="1">The sequence shown here is derived from an EMBL/GenBank/DDBJ whole genome shotgun (WGS) entry which is preliminary data.</text>
</comment>
<reference evidence="1" key="1">
    <citation type="submission" date="2021-06" db="EMBL/GenBank/DDBJ databases">
        <authorList>
            <person name="Kallberg Y."/>
            <person name="Tangrot J."/>
            <person name="Rosling A."/>
        </authorList>
    </citation>
    <scope>NUCLEOTIDE SEQUENCE</scope>
    <source>
        <strain evidence="1">MA461A</strain>
    </source>
</reference>
<dbReference type="Proteomes" id="UP000789920">
    <property type="component" value="Unassembled WGS sequence"/>
</dbReference>
<organism evidence="1 2">
    <name type="scientific">Racocetra persica</name>
    <dbReference type="NCBI Taxonomy" id="160502"/>
    <lineage>
        <taxon>Eukaryota</taxon>
        <taxon>Fungi</taxon>
        <taxon>Fungi incertae sedis</taxon>
        <taxon>Mucoromycota</taxon>
        <taxon>Glomeromycotina</taxon>
        <taxon>Glomeromycetes</taxon>
        <taxon>Diversisporales</taxon>
        <taxon>Gigasporaceae</taxon>
        <taxon>Racocetra</taxon>
    </lineage>
</organism>
<feature type="non-terminal residue" evidence="1">
    <location>
        <position position="148"/>
    </location>
</feature>
<feature type="non-terminal residue" evidence="1">
    <location>
        <position position="1"/>
    </location>
</feature>